<comment type="cofactor">
    <cofactor evidence="1">
        <name>Zn(2+)</name>
        <dbReference type="ChEBI" id="CHEBI:29105"/>
    </cofactor>
</comment>
<evidence type="ECO:0000256" key="5">
    <source>
        <dbReference type="ARBA" id="ARBA00022801"/>
    </source>
</evidence>
<dbReference type="InterPro" id="IPR001365">
    <property type="entry name" value="A_deaminase_dom"/>
</dbReference>
<dbReference type="GO" id="GO:0046103">
    <property type="term" value="P:inosine biosynthetic process"/>
    <property type="evidence" value="ECO:0007669"/>
    <property type="project" value="TreeGrafter"/>
</dbReference>
<keyword evidence="4" id="KW-0479">Metal-binding</keyword>
<dbReference type="GO" id="GO:0043103">
    <property type="term" value="P:hypoxanthine salvage"/>
    <property type="evidence" value="ECO:0007669"/>
    <property type="project" value="TreeGrafter"/>
</dbReference>
<evidence type="ECO:0000256" key="2">
    <source>
        <dbReference type="ARBA" id="ARBA00006676"/>
    </source>
</evidence>
<accession>A0AAQ4FQ15</accession>
<dbReference type="GO" id="GO:0060169">
    <property type="term" value="P:negative regulation of adenosine receptor signaling pathway"/>
    <property type="evidence" value="ECO:0007669"/>
    <property type="project" value="TreeGrafter"/>
</dbReference>
<dbReference type="InterPro" id="IPR032466">
    <property type="entry name" value="Metal_Hydrolase"/>
</dbReference>
<dbReference type="EC" id="3.5.4.4" evidence="3"/>
<comment type="caution">
    <text evidence="8">The sequence shown here is derived from an EMBL/GenBank/DDBJ whole genome shotgun (WGS) entry which is preliminary data.</text>
</comment>
<keyword evidence="9" id="KW-1185">Reference proteome</keyword>
<protein>
    <recommendedName>
        <fullName evidence="3">adenosine deaminase</fullName>
        <ecNumber evidence="3">3.5.4.4</ecNumber>
    </recommendedName>
</protein>
<keyword evidence="5" id="KW-0378">Hydrolase</keyword>
<reference evidence="8 9" key="1">
    <citation type="journal article" date="2023" name="Arcadia Sci">
        <title>De novo assembly of a long-read Amblyomma americanum tick genome.</title>
        <authorList>
            <person name="Chou S."/>
            <person name="Poskanzer K.E."/>
            <person name="Rollins M."/>
            <person name="Thuy-Boun P.S."/>
        </authorList>
    </citation>
    <scope>NUCLEOTIDE SEQUENCE [LARGE SCALE GENOMIC DNA]</scope>
    <source>
        <strain evidence="8">F_SG_1</strain>
        <tissue evidence="8">Salivary glands</tissue>
    </source>
</reference>
<organism evidence="8 9">
    <name type="scientific">Amblyomma americanum</name>
    <name type="common">Lone star tick</name>
    <dbReference type="NCBI Taxonomy" id="6943"/>
    <lineage>
        <taxon>Eukaryota</taxon>
        <taxon>Metazoa</taxon>
        <taxon>Ecdysozoa</taxon>
        <taxon>Arthropoda</taxon>
        <taxon>Chelicerata</taxon>
        <taxon>Arachnida</taxon>
        <taxon>Acari</taxon>
        <taxon>Parasitiformes</taxon>
        <taxon>Ixodida</taxon>
        <taxon>Ixodoidea</taxon>
        <taxon>Ixodidae</taxon>
        <taxon>Amblyomminae</taxon>
        <taxon>Amblyomma</taxon>
    </lineage>
</organism>
<dbReference type="InterPro" id="IPR006330">
    <property type="entry name" value="Ado/ade_deaminase"/>
</dbReference>
<dbReference type="GO" id="GO:0005829">
    <property type="term" value="C:cytosol"/>
    <property type="evidence" value="ECO:0007669"/>
    <property type="project" value="TreeGrafter"/>
</dbReference>
<dbReference type="AlphaFoldDB" id="A0AAQ4FQ15"/>
<dbReference type="Pfam" id="PF00962">
    <property type="entry name" value="A_deaminase"/>
    <property type="match status" value="1"/>
</dbReference>
<dbReference type="PANTHER" id="PTHR11409:SF43">
    <property type="entry name" value="ADENOSINE DEAMINASE"/>
    <property type="match status" value="1"/>
</dbReference>
<dbReference type="GO" id="GO:0004000">
    <property type="term" value="F:adenosine deaminase activity"/>
    <property type="evidence" value="ECO:0007669"/>
    <property type="project" value="TreeGrafter"/>
</dbReference>
<keyword evidence="6" id="KW-0862">Zinc</keyword>
<dbReference type="Gene3D" id="3.20.20.140">
    <property type="entry name" value="Metal-dependent hydrolases"/>
    <property type="match status" value="1"/>
</dbReference>
<evidence type="ECO:0000256" key="3">
    <source>
        <dbReference type="ARBA" id="ARBA00012784"/>
    </source>
</evidence>
<dbReference type="Proteomes" id="UP001321473">
    <property type="component" value="Unassembled WGS sequence"/>
</dbReference>
<feature type="domain" description="Adenosine deaminase" evidence="7">
    <location>
        <begin position="7"/>
        <end position="357"/>
    </location>
</feature>
<evidence type="ECO:0000313" key="9">
    <source>
        <dbReference type="Proteomes" id="UP001321473"/>
    </source>
</evidence>
<dbReference type="EMBL" id="JARKHS020000611">
    <property type="protein sequence ID" value="KAK8788602.1"/>
    <property type="molecule type" value="Genomic_DNA"/>
</dbReference>
<dbReference type="GO" id="GO:0046872">
    <property type="term" value="F:metal ion binding"/>
    <property type="evidence" value="ECO:0007669"/>
    <property type="project" value="UniProtKB-KW"/>
</dbReference>
<name>A0AAQ4FQ15_AMBAM</name>
<evidence type="ECO:0000259" key="7">
    <source>
        <dbReference type="Pfam" id="PF00962"/>
    </source>
</evidence>
<evidence type="ECO:0000256" key="4">
    <source>
        <dbReference type="ARBA" id="ARBA00022723"/>
    </source>
</evidence>
<comment type="similarity">
    <text evidence="2">Belongs to the metallo-dependent hydrolases superfamily. Adenosine and AMP deaminases family.</text>
</comment>
<dbReference type="SUPFAM" id="SSF51556">
    <property type="entry name" value="Metallo-dependent hydrolases"/>
    <property type="match status" value="1"/>
</dbReference>
<evidence type="ECO:0000313" key="8">
    <source>
        <dbReference type="EMBL" id="KAK8788602.1"/>
    </source>
</evidence>
<gene>
    <name evidence="8" type="ORF">V5799_021630</name>
</gene>
<dbReference type="GO" id="GO:0009897">
    <property type="term" value="C:external side of plasma membrane"/>
    <property type="evidence" value="ECO:0007669"/>
    <property type="project" value="TreeGrafter"/>
</dbReference>
<dbReference type="PANTHER" id="PTHR11409">
    <property type="entry name" value="ADENOSINE DEAMINASE"/>
    <property type="match status" value="1"/>
</dbReference>
<evidence type="ECO:0000256" key="1">
    <source>
        <dbReference type="ARBA" id="ARBA00001947"/>
    </source>
</evidence>
<sequence length="369" mass="40452">MSLPRYKIQLHSHLDTYMRHETIWELTQAKGLDLGYTSVKDVRDKTKPKHCSSLDSYLKEVPNFIRTILGDRDALERVGYEAGLDQASEGVLYSEMRIPPQLLAASSTVLPLQGSPATATTARDVVDAALRGLRRAEDETGIKLRLILTCLRGTPEWSPEVLDLCREYSGRGVVGIDVCGAVALRRDGSDAPSSTGEYGEEVTDPIIVQTFQRAADWGVHRTAHAGEAGPPATVLRAVHELRAERIGHGYRAVVHGGQAYERALAARVHFECCLSSSILTGAVDRSAAEHPVLRLQRDGASFSLSIDDPVMTHTTLKDEYQLGLSFGLTPDDLLRCNQSAISACFLPADEKWELQQKYDRLTNAETAAA</sequence>
<evidence type="ECO:0000256" key="6">
    <source>
        <dbReference type="ARBA" id="ARBA00022833"/>
    </source>
</evidence>
<dbReference type="GO" id="GO:0006154">
    <property type="term" value="P:adenosine catabolic process"/>
    <property type="evidence" value="ECO:0007669"/>
    <property type="project" value="TreeGrafter"/>
</dbReference>
<proteinExistence type="inferred from homology"/>